<organism evidence="1 2">
    <name type="scientific">Legionella norrlandica</name>
    <dbReference type="NCBI Taxonomy" id="1498499"/>
    <lineage>
        <taxon>Bacteria</taxon>
        <taxon>Pseudomonadati</taxon>
        <taxon>Pseudomonadota</taxon>
        <taxon>Gammaproteobacteria</taxon>
        <taxon>Legionellales</taxon>
        <taxon>Legionellaceae</taxon>
        <taxon>Legionella</taxon>
    </lineage>
</organism>
<evidence type="ECO:0000313" key="2">
    <source>
        <dbReference type="Proteomes" id="UP000054422"/>
    </source>
</evidence>
<dbReference type="InterPro" id="IPR024079">
    <property type="entry name" value="MetalloPept_cat_dom_sf"/>
</dbReference>
<accession>A0A0A2SS49</accession>
<dbReference type="Gene3D" id="3.40.390.10">
    <property type="entry name" value="Collagenase (Catalytic Domain)"/>
    <property type="match status" value="1"/>
</dbReference>
<dbReference type="Pfam" id="PF09471">
    <property type="entry name" value="Peptidase_M64"/>
    <property type="match status" value="2"/>
</dbReference>
<protein>
    <recommendedName>
        <fullName evidence="3">IgA Peptidase M64</fullName>
    </recommendedName>
</protein>
<dbReference type="SUPFAM" id="SSF55486">
    <property type="entry name" value="Metalloproteases ('zincins'), catalytic domain"/>
    <property type="match status" value="1"/>
</dbReference>
<dbReference type="InterPro" id="IPR019026">
    <property type="entry name" value="Peptidase_M64_IgA"/>
</dbReference>
<sequence>MIRFFLIPLLLGIAHLAFPNPYWDRYKVPRDSQYPNLKFYQVNPESLKTIEENSGVDVLRIQTDWFEETDSYTVGTMIIEPSGTPALLSRSVHRPKWGSYLGILKNKTSGEAVYYDAIGTGKEYRKLARAINLRFPVPFEDMIFELYAENPQTGQMEKVIEKNIVVSELTKESSIFKDLEVKQLLTAAKNPSLRVNIYAEGYASSEKEKFWKRAIKTVQALQSQQFPGIEYMDFYAVFNPSKKRLGFAEDLGLPVPEFDSFLGLYYPYWDNFGRWYHIVYPTRESKFRKGLASAPYDYPIVLINNSQYWGVGNYKSHTAIPADNSTYFTYILIHELGHFFGLNEEYEGGGRTELEFAPDMEEPWSQNITFLTIPSYTGLKWSELVNPQISIPTPYSDWHSTPPQYGAYQGGYGDSPSSRGTSHKPGLNCVMESYASFCDICRKGIVDVIHFDLGINQK</sequence>
<evidence type="ECO:0008006" key="3">
    <source>
        <dbReference type="Google" id="ProtNLM"/>
    </source>
</evidence>
<reference evidence="1 2" key="1">
    <citation type="submission" date="2014-05" db="EMBL/GenBank/DDBJ databases">
        <authorList>
            <person name="Rizzardi K."/>
            <person name="Winiecka-Krusnell J."/>
            <person name="Ramliden M."/>
            <person name="Alm E."/>
            <person name="Andersson S."/>
            <person name="Byfors S."/>
        </authorList>
    </citation>
    <scope>NUCLEOTIDE SEQUENCE [LARGE SCALE GENOMIC DNA]</scope>
    <source>
        <strain evidence="1 2">LEGN</strain>
    </source>
</reference>
<dbReference type="STRING" id="1498499.EP47_06440"/>
<dbReference type="OrthoDB" id="5634037at2"/>
<evidence type="ECO:0000313" key="1">
    <source>
        <dbReference type="EMBL" id="KGP63592.1"/>
    </source>
</evidence>
<comment type="caution">
    <text evidence="1">The sequence shown here is derived from an EMBL/GenBank/DDBJ whole genome shotgun (WGS) entry which is preliminary data.</text>
</comment>
<name>A0A0A2SS49_9GAMM</name>
<keyword evidence="2" id="KW-1185">Reference proteome</keyword>
<dbReference type="Proteomes" id="UP000054422">
    <property type="component" value="Unassembled WGS sequence"/>
</dbReference>
<dbReference type="AlphaFoldDB" id="A0A0A2SS49"/>
<dbReference type="EMBL" id="JNCF01000013">
    <property type="protein sequence ID" value="KGP63592.1"/>
    <property type="molecule type" value="Genomic_DNA"/>
</dbReference>
<gene>
    <name evidence="1" type="ORF">EP47_06440</name>
</gene>
<dbReference type="RefSeq" id="WP_035888380.1">
    <property type="nucleotide sequence ID" value="NZ_JNCF01000013.1"/>
</dbReference>
<proteinExistence type="predicted"/>
<dbReference type="GO" id="GO:0008237">
    <property type="term" value="F:metallopeptidase activity"/>
    <property type="evidence" value="ECO:0007669"/>
    <property type="project" value="InterPro"/>
</dbReference>